<dbReference type="PROSITE" id="PS50283">
    <property type="entry name" value="NA_SOLUT_SYMP_3"/>
    <property type="match status" value="1"/>
</dbReference>
<keyword evidence="12" id="KW-0614">Plasmid</keyword>
<keyword evidence="9" id="KW-0406">Ion transport</keyword>
<evidence type="ECO:0000256" key="4">
    <source>
        <dbReference type="ARBA" id="ARBA00022475"/>
    </source>
</evidence>
<dbReference type="PANTHER" id="PTHR48086">
    <property type="entry name" value="SODIUM/PROLINE SYMPORTER-RELATED"/>
    <property type="match status" value="1"/>
</dbReference>
<feature type="transmembrane region" description="Helical" evidence="11">
    <location>
        <begin position="262"/>
        <end position="282"/>
    </location>
</feature>
<evidence type="ECO:0000256" key="3">
    <source>
        <dbReference type="ARBA" id="ARBA00022448"/>
    </source>
</evidence>
<feature type="transmembrane region" description="Helical" evidence="11">
    <location>
        <begin position="379"/>
        <end position="397"/>
    </location>
</feature>
<keyword evidence="13" id="KW-1185">Reference proteome</keyword>
<feature type="transmembrane region" description="Helical" evidence="11">
    <location>
        <begin position="6"/>
        <end position="26"/>
    </location>
</feature>
<keyword evidence="7 11" id="KW-1133">Transmembrane helix</keyword>
<evidence type="ECO:0000256" key="2">
    <source>
        <dbReference type="ARBA" id="ARBA00006434"/>
    </source>
</evidence>
<name>A0A975PAK3_9RHOB</name>
<comment type="subcellular location">
    <subcellularLocation>
        <location evidence="1">Membrane</location>
        <topology evidence="1">Multi-pass membrane protein</topology>
    </subcellularLocation>
</comment>
<dbReference type="PANTHER" id="PTHR48086:SF7">
    <property type="entry name" value="SODIUM-SOLUTE SYMPORTER-RELATED"/>
    <property type="match status" value="1"/>
</dbReference>
<evidence type="ECO:0000256" key="10">
    <source>
        <dbReference type="RuleBase" id="RU362091"/>
    </source>
</evidence>
<evidence type="ECO:0000256" key="1">
    <source>
        <dbReference type="ARBA" id="ARBA00004141"/>
    </source>
</evidence>
<accession>A0A975PAK3</accession>
<feature type="transmembrane region" description="Helical" evidence="11">
    <location>
        <begin position="116"/>
        <end position="141"/>
    </location>
</feature>
<evidence type="ECO:0008006" key="14">
    <source>
        <dbReference type="Google" id="ProtNLM"/>
    </source>
</evidence>
<dbReference type="InterPro" id="IPR038377">
    <property type="entry name" value="Na/Glc_symporter_sf"/>
</dbReference>
<evidence type="ECO:0000256" key="6">
    <source>
        <dbReference type="ARBA" id="ARBA00022847"/>
    </source>
</evidence>
<dbReference type="GO" id="GO:0005886">
    <property type="term" value="C:plasma membrane"/>
    <property type="evidence" value="ECO:0007669"/>
    <property type="project" value="TreeGrafter"/>
</dbReference>
<dbReference type="Pfam" id="PF00474">
    <property type="entry name" value="SSF"/>
    <property type="match status" value="1"/>
</dbReference>
<keyword evidence="9" id="KW-0739">Sodium transport</keyword>
<feature type="transmembrane region" description="Helical" evidence="11">
    <location>
        <begin position="153"/>
        <end position="173"/>
    </location>
</feature>
<feature type="transmembrane region" description="Helical" evidence="11">
    <location>
        <begin position="72"/>
        <end position="95"/>
    </location>
</feature>
<dbReference type="InterPro" id="IPR001734">
    <property type="entry name" value="Na/solute_symporter"/>
</dbReference>
<feature type="transmembrane region" description="Helical" evidence="11">
    <location>
        <begin position="223"/>
        <end position="241"/>
    </location>
</feature>
<feature type="transmembrane region" description="Helical" evidence="11">
    <location>
        <begin position="38"/>
        <end position="60"/>
    </location>
</feature>
<keyword evidence="6" id="KW-0769">Symport</keyword>
<keyword evidence="9" id="KW-0915">Sodium</keyword>
<evidence type="ECO:0000313" key="12">
    <source>
        <dbReference type="EMBL" id="QWK92113.1"/>
    </source>
</evidence>
<feature type="transmembrane region" description="Helical" evidence="11">
    <location>
        <begin position="353"/>
        <end position="373"/>
    </location>
</feature>
<evidence type="ECO:0000256" key="11">
    <source>
        <dbReference type="SAM" id="Phobius"/>
    </source>
</evidence>
<feature type="transmembrane region" description="Helical" evidence="11">
    <location>
        <begin position="429"/>
        <end position="450"/>
    </location>
</feature>
<evidence type="ECO:0000313" key="13">
    <source>
        <dbReference type="Proteomes" id="UP000679352"/>
    </source>
</evidence>
<dbReference type="AlphaFoldDB" id="A0A975PAK3"/>
<dbReference type="EMBL" id="CP076362">
    <property type="protein sequence ID" value="QWK92113.1"/>
    <property type="molecule type" value="Genomic_DNA"/>
</dbReference>
<dbReference type="RefSeq" id="WP_215505210.1">
    <property type="nucleotide sequence ID" value="NZ_CP076362.1"/>
</dbReference>
<dbReference type="KEGG" id="gfu:KM031_17555"/>
<sequence>MVIDVVIVVAYFAMMIVCGIVAMRRLKSTVDYLVADRNLPFWVFFPCLSAVILGGGSTFGSASQSYQFGLSGAWITFMFGLGVVFIGLFLAGRIAKLDVFTLSELLQRRYGHGSGYVSAIVSTIYTVLIAVVQIIALGTILKELLGWSLNAGILAGGMVTVIYTMIGGMIAITITDFLQFVLMTIGVILLLIFGIDAAGGVHAVTQAVPPEFLTLTNISGQRLLGLFLSLFLGIMIGQDIWQRILTARSQNVAKAGSIFAGLYSVGWGAAMGICGILAYILLPDLASPQSALPALVIEVLPAGLSGIVLAALMSALMSTVSATVLASATLVTNDILKPLLHLSEAAEFNISRALTAVAGVVVILLSIYIGDVFVALDTAYSYLSGCLFVPIMAALFWPRAIWQGAIASILVSAIAVTASLAMYGPTSVAPIMLGIGSSAVVMILVSLLLAHSPAARN</sequence>
<organism evidence="12 13">
    <name type="scientific">Gemmobacter fulvus</name>
    <dbReference type="NCBI Taxonomy" id="2840474"/>
    <lineage>
        <taxon>Bacteria</taxon>
        <taxon>Pseudomonadati</taxon>
        <taxon>Pseudomonadota</taxon>
        <taxon>Alphaproteobacteria</taxon>
        <taxon>Rhodobacterales</taxon>
        <taxon>Paracoccaceae</taxon>
        <taxon>Gemmobacter</taxon>
    </lineage>
</organism>
<dbReference type="GO" id="GO:0006814">
    <property type="term" value="P:sodium ion transport"/>
    <property type="evidence" value="ECO:0007669"/>
    <property type="project" value="UniProtKB-KW"/>
</dbReference>
<dbReference type="GO" id="GO:0046942">
    <property type="term" value="P:carboxylic acid transport"/>
    <property type="evidence" value="ECO:0007669"/>
    <property type="project" value="UniProtKB-ARBA"/>
</dbReference>
<dbReference type="InterPro" id="IPR018212">
    <property type="entry name" value="Na/solute_symporter_CS"/>
</dbReference>
<keyword evidence="4" id="KW-1003">Cell membrane</keyword>
<gene>
    <name evidence="12" type="ORF">KM031_17555</name>
</gene>
<geneLocation type="plasmid" evidence="12 13">
    <name>p1</name>
</geneLocation>
<feature type="transmembrane region" description="Helical" evidence="11">
    <location>
        <begin position="404"/>
        <end position="423"/>
    </location>
</feature>
<dbReference type="Proteomes" id="UP000679352">
    <property type="component" value="Plasmid p1"/>
</dbReference>
<reference evidence="12" key="1">
    <citation type="submission" date="2021-06" db="EMBL/GenBank/DDBJ databases">
        <authorList>
            <person name="Lee C.-S."/>
            <person name="Jin L."/>
        </authorList>
    </citation>
    <scope>NUCLEOTIDE SEQUENCE</scope>
    <source>
        <strain evidence="12">Con5</strain>
        <plasmid evidence="12">p1</plasmid>
    </source>
</reference>
<evidence type="ECO:0000256" key="5">
    <source>
        <dbReference type="ARBA" id="ARBA00022692"/>
    </source>
</evidence>
<dbReference type="Gene3D" id="1.20.1730.10">
    <property type="entry name" value="Sodium/glucose cotransporter"/>
    <property type="match status" value="1"/>
</dbReference>
<protein>
    <recommendedName>
        <fullName evidence="14">Sodium:solute symporter</fullName>
    </recommendedName>
</protein>
<dbReference type="InterPro" id="IPR050277">
    <property type="entry name" value="Sodium:Solute_Symporter"/>
</dbReference>
<keyword evidence="8 11" id="KW-0472">Membrane</keyword>
<keyword evidence="5 11" id="KW-0812">Transmembrane</keyword>
<feature type="transmembrane region" description="Helical" evidence="11">
    <location>
        <begin position="180"/>
        <end position="203"/>
    </location>
</feature>
<evidence type="ECO:0000256" key="9">
    <source>
        <dbReference type="ARBA" id="ARBA00023201"/>
    </source>
</evidence>
<comment type="similarity">
    <text evidence="2 10">Belongs to the sodium:solute symporter (SSF) (TC 2.A.21) family.</text>
</comment>
<evidence type="ECO:0000256" key="7">
    <source>
        <dbReference type="ARBA" id="ARBA00022989"/>
    </source>
</evidence>
<dbReference type="PROSITE" id="PS00456">
    <property type="entry name" value="NA_SOLUT_SYMP_1"/>
    <property type="match status" value="1"/>
</dbReference>
<proteinExistence type="inferred from homology"/>
<dbReference type="GO" id="GO:0015293">
    <property type="term" value="F:symporter activity"/>
    <property type="evidence" value="ECO:0007669"/>
    <property type="project" value="UniProtKB-KW"/>
</dbReference>
<keyword evidence="3" id="KW-0813">Transport</keyword>
<evidence type="ECO:0000256" key="8">
    <source>
        <dbReference type="ARBA" id="ARBA00023136"/>
    </source>
</evidence>